<sequence>MSEMPLDSAVGTSIFLNCRPSFPYPGKTQDMSSKHICTFASRDFSVFNRVLRRRATSLLVRLVEEEERWEVPDNPQNWGGIEPNRTVTCMVIKAEENDRRKSSPLPSMNFVALDLMLISVTVDQVA</sequence>
<evidence type="ECO:0000313" key="2">
    <source>
        <dbReference type="Proteomes" id="UP000887159"/>
    </source>
</evidence>
<protein>
    <submittedName>
        <fullName evidence="1">Uncharacterized protein</fullName>
    </submittedName>
</protein>
<organism evidence="1 2">
    <name type="scientific">Trichonephila clavipes</name>
    <name type="common">Golden silk orbweaver</name>
    <name type="synonym">Nephila clavipes</name>
    <dbReference type="NCBI Taxonomy" id="2585209"/>
    <lineage>
        <taxon>Eukaryota</taxon>
        <taxon>Metazoa</taxon>
        <taxon>Ecdysozoa</taxon>
        <taxon>Arthropoda</taxon>
        <taxon>Chelicerata</taxon>
        <taxon>Arachnida</taxon>
        <taxon>Araneae</taxon>
        <taxon>Araneomorphae</taxon>
        <taxon>Entelegynae</taxon>
        <taxon>Araneoidea</taxon>
        <taxon>Nephilidae</taxon>
        <taxon>Trichonephila</taxon>
    </lineage>
</organism>
<name>A0A8X6VQ71_TRICX</name>
<dbReference type="AlphaFoldDB" id="A0A8X6VQ71"/>
<evidence type="ECO:0000313" key="1">
    <source>
        <dbReference type="EMBL" id="GFY16779.1"/>
    </source>
</evidence>
<reference evidence="1" key="1">
    <citation type="submission" date="2020-08" db="EMBL/GenBank/DDBJ databases">
        <title>Multicomponent nature underlies the extraordinary mechanical properties of spider dragline silk.</title>
        <authorList>
            <person name="Kono N."/>
            <person name="Nakamura H."/>
            <person name="Mori M."/>
            <person name="Yoshida Y."/>
            <person name="Ohtoshi R."/>
            <person name="Malay A.D."/>
            <person name="Moran D.A.P."/>
            <person name="Tomita M."/>
            <person name="Numata K."/>
            <person name="Arakawa K."/>
        </authorList>
    </citation>
    <scope>NUCLEOTIDE SEQUENCE</scope>
</reference>
<comment type="caution">
    <text evidence="1">The sequence shown here is derived from an EMBL/GenBank/DDBJ whole genome shotgun (WGS) entry which is preliminary data.</text>
</comment>
<keyword evidence="2" id="KW-1185">Reference proteome</keyword>
<accession>A0A8X6VQ71</accession>
<gene>
    <name evidence="1" type="ORF">TNCV_4337801</name>
</gene>
<proteinExistence type="predicted"/>
<dbReference type="Proteomes" id="UP000887159">
    <property type="component" value="Unassembled WGS sequence"/>
</dbReference>
<dbReference type="EMBL" id="BMAU01021341">
    <property type="protein sequence ID" value="GFY16779.1"/>
    <property type="molecule type" value="Genomic_DNA"/>
</dbReference>